<evidence type="ECO:0000313" key="1">
    <source>
        <dbReference type="EMBL" id="MBX42340.1"/>
    </source>
</evidence>
<reference evidence="1" key="1">
    <citation type="submission" date="2018-02" db="EMBL/GenBank/DDBJ databases">
        <title>Rhizophora mucronata_Transcriptome.</title>
        <authorList>
            <person name="Meera S.P."/>
            <person name="Sreeshan A."/>
            <person name="Augustine A."/>
        </authorList>
    </citation>
    <scope>NUCLEOTIDE SEQUENCE</scope>
    <source>
        <tissue evidence="1">Leaf</tissue>
    </source>
</reference>
<accession>A0A2P2NIU9</accession>
<proteinExistence type="predicted"/>
<sequence length="33" mass="3562">MLLADLTSLVLPNAHLQSLSLLISDFCFLSQGT</sequence>
<dbReference type="EMBL" id="GGEC01061856">
    <property type="protein sequence ID" value="MBX42340.1"/>
    <property type="molecule type" value="Transcribed_RNA"/>
</dbReference>
<dbReference type="AlphaFoldDB" id="A0A2P2NIU9"/>
<organism evidence="1">
    <name type="scientific">Rhizophora mucronata</name>
    <name type="common">Asiatic mangrove</name>
    <dbReference type="NCBI Taxonomy" id="61149"/>
    <lineage>
        <taxon>Eukaryota</taxon>
        <taxon>Viridiplantae</taxon>
        <taxon>Streptophyta</taxon>
        <taxon>Embryophyta</taxon>
        <taxon>Tracheophyta</taxon>
        <taxon>Spermatophyta</taxon>
        <taxon>Magnoliopsida</taxon>
        <taxon>eudicotyledons</taxon>
        <taxon>Gunneridae</taxon>
        <taxon>Pentapetalae</taxon>
        <taxon>rosids</taxon>
        <taxon>fabids</taxon>
        <taxon>Malpighiales</taxon>
        <taxon>Rhizophoraceae</taxon>
        <taxon>Rhizophora</taxon>
    </lineage>
</organism>
<protein>
    <submittedName>
        <fullName evidence="1">Uncharacterized protein</fullName>
    </submittedName>
</protein>
<name>A0A2P2NIU9_RHIMU</name>